<evidence type="ECO:0000256" key="3">
    <source>
        <dbReference type="ARBA" id="ARBA00011276"/>
    </source>
</evidence>
<evidence type="ECO:0000259" key="13">
    <source>
        <dbReference type="Pfam" id="PF07774"/>
    </source>
</evidence>
<dbReference type="InterPro" id="IPR011678">
    <property type="entry name" value="EMC1_C"/>
</dbReference>
<keyword evidence="7" id="KW-0256">Endoplasmic reticulum</keyword>
<dbReference type="InterPro" id="IPR011047">
    <property type="entry name" value="Quinoprotein_ADH-like_sf"/>
</dbReference>
<dbReference type="Pfam" id="PF25293">
    <property type="entry name" value="Beta-prop_EMC1_N"/>
    <property type="match status" value="1"/>
</dbReference>
<keyword evidence="6 12" id="KW-0732">Signal</keyword>
<evidence type="ECO:0000259" key="14">
    <source>
        <dbReference type="Pfam" id="PF25293"/>
    </source>
</evidence>
<organism evidence="15 16">
    <name type="scientific">Moniliophthora roreri</name>
    <name type="common">Frosty pod rot fungus</name>
    <name type="synonym">Monilia roreri</name>
    <dbReference type="NCBI Taxonomy" id="221103"/>
    <lineage>
        <taxon>Eukaryota</taxon>
        <taxon>Fungi</taxon>
        <taxon>Dikarya</taxon>
        <taxon>Basidiomycota</taxon>
        <taxon>Agaricomycotina</taxon>
        <taxon>Agaricomycetes</taxon>
        <taxon>Agaricomycetidae</taxon>
        <taxon>Agaricales</taxon>
        <taxon>Marasmiineae</taxon>
        <taxon>Marasmiaceae</taxon>
        <taxon>Moniliophthora</taxon>
    </lineage>
</organism>
<feature type="domain" description="ER membrane protein complex subunit 1 C-terminal" evidence="13">
    <location>
        <begin position="816"/>
        <end position="1032"/>
    </location>
</feature>
<evidence type="ECO:0000313" key="15">
    <source>
        <dbReference type="EMBL" id="KTB40016.1"/>
    </source>
</evidence>
<dbReference type="InterPro" id="IPR015943">
    <property type="entry name" value="WD40/YVTN_repeat-like_dom_sf"/>
</dbReference>
<dbReference type="PANTHER" id="PTHR21573">
    <property type="entry name" value="ER MEMBRANE PROTEIN COMPLEX SUBUNIT 1"/>
    <property type="match status" value="1"/>
</dbReference>
<gene>
    <name evidence="15" type="ORF">WG66_7414</name>
</gene>
<evidence type="ECO:0000256" key="1">
    <source>
        <dbReference type="ARBA" id="ARBA00004115"/>
    </source>
</evidence>
<reference evidence="15 16" key="1">
    <citation type="submission" date="2015-12" db="EMBL/GenBank/DDBJ databases">
        <title>Draft genome sequence of Moniliophthora roreri, the causal agent of frosty pod rot of cacao.</title>
        <authorList>
            <person name="Aime M.C."/>
            <person name="Diaz-Valderrama J.R."/>
            <person name="Kijpornyongpan T."/>
            <person name="Phillips-Mora W."/>
        </authorList>
    </citation>
    <scope>NUCLEOTIDE SEQUENCE [LARGE SCALE GENOMIC DNA]</scope>
    <source>
        <strain evidence="15 16">MCA 2952</strain>
    </source>
</reference>
<keyword evidence="8 11" id="KW-1133">Transmembrane helix</keyword>
<sequence>MVGFWKKITVLSALLVSSCLALHESDVGVVDWHKSFMGIPRVDSIATSPKFHRVGGKNTQSVVISATESNTLAALSPVNGTIVWRHTFEPEDPIVSFHKHGWIVASLSGPGGSVLRIFNTLTGDLLLERQLHKPVSGLLVEPGSLGCSVAFGNDTLGTPDLFVLSNGHSVHHFVGRDEKWTWKSEDAASLVINSNLVVSSDAIYVVGLASSFASYTLHVTALSPATGEVLATAHIPSTVADGLNDFITLSSSTGEPYLLWLESNSIKHLPLTPSLGGKASSYRTSMFRKLVNIGLESQGMFVGIKIDGTAQALKLQNDGVKLVWDFEDSAPTDKHSESVYAGGWDKDGKPYIGRLYWSYSLKFASAELFAPHLADGKGMITGFSFPFDTNQFGTISHLAMDAANPGTFQVLGRLVITTSTGSIQLWQQDKLQWTREESLAEVSVAEFVELPEHILGASAVSEGGEGFVQRLNRQMKDAKDLPNYLIHFFKRFATGDYVSVTSSAAPVKQQTGLGLHRDTFGFRQVIVMATSRGKIFGLDSSNGEILWSKLLSRGSLTNAGVKSIKMFLVKAVGDASTGLEESEKANADGPEVVLVAHRGTGRSADEEVVLYHFNALTGENAKHPTPQRGPLQGQKIYSGSVIDAYLLKSSSGKVVVVLDEAFKVHLYPDTPTSASIFASAAPSLSVPLRMSASELGSHRVVGHQFATLGQENAAVYSAFPTWSLSLPEGEDIQSIIPPTRGPVASIGKVLGNRTTLYKYLNEHMFIVLTAPHSASPSTAKSSSCGVYLVDGVKGSIVYHAAVPSVTGACDVRAVLTENWLVYHYYDDEYQGTGQTKGYRMVSVELYEGKKVDEKIRSSDISAYSEKNLDITAYERSFVYFHGITAIAATSTKYGITSKDIIVANSNHKIQGLSRRFLDPRRPNRKPTTQEQEEYLVQYDPLLPDDQRRVLSHNYEVAQVRHIITAPSLLESTSLVFAYGLDLFCTRVAPSKTFDVLSESFNKTQLVITILALVVAIMFAKPAVRRKKLKEKWYN</sequence>
<dbReference type="Gene3D" id="2.130.10.10">
    <property type="entry name" value="YVTN repeat-like/Quinoprotein amine dehydrogenase"/>
    <property type="match status" value="1"/>
</dbReference>
<dbReference type="Proteomes" id="UP000054988">
    <property type="component" value="Unassembled WGS sequence"/>
</dbReference>
<keyword evidence="10" id="KW-0325">Glycoprotein</keyword>
<evidence type="ECO:0000256" key="7">
    <source>
        <dbReference type="ARBA" id="ARBA00022824"/>
    </source>
</evidence>
<evidence type="ECO:0000256" key="2">
    <source>
        <dbReference type="ARBA" id="ARBA00007904"/>
    </source>
</evidence>
<dbReference type="Pfam" id="PF07774">
    <property type="entry name" value="EMC1_C"/>
    <property type="match status" value="1"/>
</dbReference>
<evidence type="ECO:0000256" key="11">
    <source>
        <dbReference type="SAM" id="Phobius"/>
    </source>
</evidence>
<dbReference type="GO" id="GO:0072546">
    <property type="term" value="C:EMC complex"/>
    <property type="evidence" value="ECO:0007669"/>
    <property type="project" value="InterPro"/>
</dbReference>
<evidence type="ECO:0000256" key="4">
    <source>
        <dbReference type="ARBA" id="ARBA00020824"/>
    </source>
</evidence>
<feature type="signal peptide" evidence="12">
    <location>
        <begin position="1"/>
        <end position="21"/>
    </location>
</feature>
<evidence type="ECO:0000256" key="6">
    <source>
        <dbReference type="ARBA" id="ARBA00022729"/>
    </source>
</evidence>
<comment type="subcellular location">
    <subcellularLocation>
        <location evidence="1">Endoplasmic reticulum membrane</location>
        <topology evidence="1">Single-pass type I membrane protein</topology>
    </subcellularLocation>
</comment>
<proteinExistence type="inferred from homology"/>
<comment type="subunit">
    <text evidence="3">Component of the ER membrane protein complex (EMC).</text>
</comment>
<dbReference type="EMBL" id="LATX01001619">
    <property type="protein sequence ID" value="KTB40016.1"/>
    <property type="molecule type" value="Genomic_DNA"/>
</dbReference>
<dbReference type="eggNOG" id="KOG2103">
    <property type="taxonomic scope" value="Eukaryota"/>
</dbReference>
<comment type="similarity">
    <text evidence="2">Belongs to the EMC1 family.</text>
</comment>
<dbReference type="PANTHER" id="PTHR21573:SF0">
    <property type="entry name" value="ER MEMBRANE PROTEIN COMPLEX SUBUNIT 1"/>
    <property type="match status" value="1"/>
</dbReference>
<keyword evidence="5 11" id="KW-0812">Transmembrane</keyword>
<feature type="domain" description="EMC1 first beta-propeller" evidence="14">
    <location>
        <begin position="21"/>
        <end position="437"/>
    </location>
</feature>
<evidence type="ECO:0000256" key="9">
    <source>
        <dbReference type="ARBA" id="ARBA00023136"/>
    </source>
</evidence>
<feature type="chain" id="PRO_5006902152" description="ER membrane protein complex subunit 1" evidence="12">
    <location>
        <begin position="22"/>
        <end position="1034"/>
    </location>
</feature>
<protein>
    <recommendedName>
        <fullName evidence="4">ER membrane protein complex subunit 1</fullName>
    </recommendedName>
</protein>
<dbReference type="InterPro" id="IPR026895">
    <property type="entry name" value="EMC1"/>
</dbReference>
<evidence type="ECO:0000256" key="8">
    <source>
        <dbReference type="ARBA" id="ARBA00022989"/>
    </source>
</evidence>
<accession>A0A0W0FUV0</accession>
<feature type="transmembrane region" description="Helical" evidence="11">
    <location>
        <begin position="1005"/>
        <end position="1023"/>
    </location>
</feature>
<dbReference type="InterPro" id="IPR058545">
    <property type="entry name" value="Beta-prop_EMC1_1st"/>
</dbReference>
<dbReference type="AlphaFoldDB" id="A0A0W0FUV0"/>
<comment type="caution">
    <text evidence="15">The sequence shown here is derived from an EMBL/GenBank/DDBJ whole genome shotgun (WGS) entry which is preliminary data.</text>
</comment>
<name>A0A0W0FUV0_MONRR</name>
<keyword evidence="9 11" id="KW-0472">Membrane</keyword>
<evidence type="ECO:0000256" key="12">
    <source>
        <dbReference type="SAM" id="SignalP"/>
    </source>
</evidence>
<evidence type="ECO:0000313" key="16">
    <source>
        <dbReference type="Proteomes" id="UP000054988"/>
    </source>
</evidence>
<evidence type="ECO:0000256" key="5">
    <source>
        <dbReference type="ARBA" id="ARBA00022692"/>
    </source>
</evidence>
<dbReference type="PROSITE" id="PS51257">
    <property type="entry name" value="PROKAR_LIPOPROTEIN"/>
    <property type="match status" value="1"/>
</dbReference>
<dbReference type="SUPFAM" id="SSF50998">
    <property type="entry name" value="Quinoprotein alcohol dehydrogenase-like"/>
    <property type="match status" value="1"/>
</dbReference>
<evidence type="ECO:0000256" key="10">
    <source>
        <dbReference type="ARBA" id="ARBA00023180"/>
    </source>
</evidence>
<dbReference type="GO" id="GO:0034975">
    <property type="term" value="P:protein folding in endoplasmic reticulum"/>
    <property type="evidence" value="ECO:0007669"/>
    <property type="project" value="TreeGrafter"/>
</dbReference>